<evidence type="ECO:0000313" key="3">
    <source>
        <dbReference type="Proteomes" id="UP000070457"/>
    </source>
</evidence>
<protein>
    <submittedName>
        <fullName evidence="2">Daunorubicin/doxorubicin resistance ATP-binding protein DrrA</fullName>
        <ecNumber evidence="2">3.6.3.-</ecNumber>
    </submittedName>
</protein>
<dbReference type="InterPro" id="IPR003439">
    <property type="entry name" value="ABC_transporter-like_ATP-bd"/>
</dbReference>
<evidence type="ECO:0000313" key="2">
    <source>
        <dbReference type="EMBL" id="KXK27008.1"/>
    </source>
</evidence>
<feature type="domain" description="ABC transporter" evidence="1">
    <location>
        <begin position="2"/>
        <end position="82"/>
    </location>
</feature>
<comment type="caution">
    <text evidence="2">The sequence shown here is derived from an EMBL/GenBank/DDBJ whole genome shotgun (WGS) entry which is preliminary data.</text>
</comment>
<dbReference type="Gene3D" id="3.40.50.300">
    <property type="entry name" value="P-loop containing nucleotide triphosphate hydrolases"/>
    <property type="match status" value="1"/>
</dbReference>
<dbReference type="PANTHER" id="PTHR43582:SF2">
    <property type="entry name" value="LINEARMYCIN RESISTANCE ATP-BINDING PROTEIN LNRL"/>
    <property type="match status" value="1"/>
</dbReference>
<dbReference type="Pfam" id="PF00005">
    <property type="entry name" value="ABC_tran"/>
    <property type="match status" value="1"/>
</dbReference>
<reference evidence="2 3" key="1">
    <citation type="submission" date="2015-02" db="EMBL/GenBank/DDBJ databases">
        <title>Improved understanding of the partial-nitritation anammox process through 23 genomes representing the majority of the microbial community.</title>
        <authorList>
            <person name="Speth D.R."/>
            <person name="In T Zandt M."/>
            <person name="Guerrero Cruz S."/>
            <person name="Jetten M.S."/>
            <person name="Dutilh B.E."/>
        </authorList>
    </citation>
    <scope>NUCLEOTIDE SEQUENCE [LARGE SCALE GENOMIC DNA]</scope>
    <source>
        <strain evidence="2">OLB20</strain>
    </source>
</reference>
<dbReference type="SUPFAM" id="SSF52540">
    <property type="entry name" value="P-loop containing nucleoside triphosphate hydrolases"/>
    <property type="match status" value="1"/>
</dbReference>
<dbReference type="GO" id="GO:0005524">
    <property type="term" value="F:ATP binding"/>
    <property type="evidence" value="ECO:0007669"/>
    <property type="project" value="UniProtKB-KW"/>
</dbReference>
<dbReference type="Proteomes" id="UP000070457">
    <property type="component" value="Unassembled WGS sequence"/>
</dbReference>
<accession>A0A136LZD0</accession>
<dbReference type="EMBL" id="JYNZ01000003">
    <property type="protein sequence ID" value="KXK27008.1"/>
    <property type="molecule type" value="Genomic_DNA"/>
</dbReference>
<dbReference type="PANTHER" id="PTHR43582">
    <property type="entry name" value="LINEARMYCIN RESISTANCE ATP-BINDING PROTEIN LNRL"/>
    <property type="match status" value="1"/>
</dbReference>
<proteinExistence type="predicted"/>
<keyword evidence="2" id="KW-0547">Nucleotide-binding</keyword>
<gene>
    <name evidence="2" type="primary">drrA</name>
    <name evidence="2" type="ORF">TR69_WS6001001034</name>
</gene>
<dbReference type="AlphaFoldDB" id="A0A136LZD0"/>
<dbReference type="EC" id="3.6.3.-" evidence="2"/>
<evidence type="ECO:0000259" key="1">
    <source>
        <dbReference type="Pfam" id="PF00005"/>
    </source>
</evidence>
<dbReference type="GO" id="GO:0016887">
    <property type="term" value="F:ATP hydrolysis activity"/>
    <property type="evidence" value="ECO:0007669"/>
    <property type="project" value="InterPro"/>
</dbReference>
<sequence length="236" mass="26826">MPQEVVIWDNLTIIENLIYSARLQNMPADKTRSRTDYLIEALNLEKETHTLARNLSGGYKRRLNLALSIIHDPTLLFLDEPTPGIDAQSRRFLMDYIRDLSDSNNYAIVLTDHYLDEAEKLSDYVVIIDDGTVIAEGTVPQLKRMYGKGSLLNIELEEATPEPSISALQQELTKQFHKELTRSDHTLTCLTEDPVQSIQFALNAIRQTDVQAVNVSVKEPTLEDIFLLLTGKEIRE</sequence>
<dbReference type="STRING" id="1617426.TR69_WS6001001034"/>
<keyword evidence="2" id="KW-0067">ATP-binding</keyword>
<organism evidence="2 3">
    <name type="scientific">candidate division WS6 bacterium OLB20</name>
    <dbReference type="NCBI Taxonomy" id="1617426"/>
    <lineage>
        <taxon>Bacteria</taxon>
        <taxon>Candidatus Dojkabacteria</taxon>
    </lineage>
</organism>
<keyword evidence="2" id="KW-0378">Hydrolase</keyword>
<dbReference type="InterPro" id="IPR027417">
    <property type="entry name" value="P-loop_NTPase"/>
</dbReference>
<name>A0A136LZD0_9BACT</name>